<keyword evidence="6" id="KW-0479">Metal-binding</keyword>
<dbReference type="UniPathway" id="UPA00299"/>
<dbReference type="SUPFAM" id="SSF56784">
    <property type="entry name" value="HAD-like"/>
    <property type="match status" value="1"/>
</dbReference>
<dbReference type="InterPro" id="IPR003337">
    <property type="entry name" value="Trehalose_PPase"/>
</dbReference>
<dbReference type="GO" id="GO:0004805">
    <property type="term" value="F:trehalose-phosphatase activity"/>
    <property type="evidence" value="ECO:0007669"/>
    <property type="project" value="UniProtKB-EC"/>
</dbReference>
<dbReference type="AlphaFoldDB" id="A0A0K0X4H2"/>
<evidence type="ECO:0000256" key="2">
    <source>
        <dbReference type="ARBA" id="ARBA00005199"/>
    </source>
</evidence>
<comment type="similarity">
    <text evidence="3 6">Belongs to the trehalose phosphatase family.</text>
</comment>
<evidence type="ECO:0000313" key="7">
    <source>
        <dbReference type="EMBL" id="AKS32243.1"/>
    </source>
</evidence>
<protein>
    <recommendedName>
        <fullName evidence="6">Trehalose 6-phosphate phosphatase</fullName>
        <ecNumber evidence="6">3.1.3.12</ecNumber>
    </recommendedName>
</protein>
<dbReference type="Proteomes" id="UP000062255">
    <property type="component" value="Chromosome"/>
</dbReference>
<organism evidence="7 8">
    <name type="scientific">Mycolicibacterium goodii</name>
    <name type="common">Mycobacterium goodii</name>
    <dbReference type="NCBI Taxonomy" id="134601"/>
    <lineage>
        <taxon>Bacteria</taxon>
        <taxon>Bacillati</taxon>
        <taxon>Actinomycetota</taxon>
        <taxon>Actinomycetes</taxon>
        <taxon>Mycobacteriales</taxon>
        <taxon>Mycobacteriaceae</taxon>
        <taxon>Mycolicibacterium</taxon>
    </lineage>
</organism>
<dbReference type="NCBIfam" id="TIGR00685">
    <property type="entry name" value="T6PP"/>
    <property type="match status" value="1"/>
</dbReference>
<evidence type="ECO:0000256" key="4">
    <source>
        <dbReference type="ARBA" id="ARBA00022801"/>
    </source>
</evidence>
<evidence type="ECO:0000256" key="5">
    <source>
        <dbReference type="ARBA" id="ARBA00024179"/>
    </source>
</evidence>
<reference evidence="7 8" key="1">
    <citation type="submission" date="2015-07" db="EMBL/GenBank/DDBJ databases">
        <title>Complete genome sequence of Mycobacterium goodii X7B, a facultative thermophilic biodesulfurizing bacterium.</title>
        <authorList>
            <person name="Yu B."/>
            <person name="Li F."/>
            <person name="Xu P."/>
        </authorList>
    </citation>
    <scope>NUCLEOTIDE SEQUENCE [LARGE SCALE GENOMIC DNA]</scope>
    <source>
        <strain evidence="7 8">X7B</strain>
    </source>
</reference>
<dbReference type="Gene3D" id="3.30.70.1020">
    <property type="entry name" value="Trehalose-6-phosphate phosphatase related protein, domain 2"/>
    <property type="match status" value="1"/>
</dbReference>
<dbReference type="OrthoDB" id="9816160at2"/>
<keyword evidence="6" id="KW-0460">Magnesium</keyword>
<dbReference type="InterPro" id="IPR006379">
    <property type="entry name" value="HAD-SF_hydro_IIB"/>
</dbReference>
<dbReference type="PANTHER" id="PTHR43768">
    <property type="entry name" value="TREHALOSE 6-PHOSPHATE PHOSPHATASE"/>
    <property type="match status" value="1"/>
</dbReference>
<accession>A0A0K0X4H2</accession>
<dbReference type="Pfam" id="PF02358">
    <property type="entry name" value="Trehalose_PPase"/>
    <property type="match status" value="1"/>
</dbReference>
<evidence type="ECO:0000256" key="1">
    <source>
        <dbReference type="ARBA" id="ARBA00000500"/>
    </source>
</evidence>
<keyword evidence="4 6" id="KW-0378">Hydrolase</keyword>
<evidence type="ECO:0000313" key="8">
    <source>
        <dbReference type="Proteomes" id="UP000062255"/>
    </source>
</evidence>
<comment type="catalytic activity">
    <reaction evidence="1 6">
        <text>alpha,alpha-trehalose 6-phosphate + H2O = alpha,alpha-trehalose + phosphate</text>
        <dbReference type="Rhea" id="RHEA:23420"/>
        <dbReference type="ChEBI" id="CHEBI:15377"/>
        <dbReference type="ChEBI" id="CHEBI:16551"/>
        <dbReference type="ChEBI" id="CHEBI:43474"/>
        <dbReference type="ChEBI" id="CHEBI:58429"/>
        <dbReference type="EC" id="3.1.3.12"/>
    </reaction>
</comment>
<dbReference type="STRING" id="134601.AFA91_10555"/>
<sequence>MSLSADLQRALTSVAATPRLLVTSDFDGTLAPIVNNPADARPLSAAADALTALAALPQTASALISGRALEVLRALSGLPEAVHLVGSHGAEFTSGFGHDIDTALLQRITDELNTIAAGRPGVTVETKPASVALHVRNASPEDGAAALAAARTAAAGWDAQLTEGKAVLEFAVIQTDKGEAVDILRQTENATAVVFFGDDVTDEKAFARLRGDDVGVKVGPGDSLARYRVDAPEDVAAALDHLLAARRGG</sequence>
<gene>
    <name evidence="7" type="ORF">AFA91_10555</name>
</gene>
<comment type="cofactor">
    <cofactor evidence="6">
        <name>Mg(2+)</name>
        <dbReference type="ChEBI" id="CHEBI:18420"/>
    </cofactor>
</comment>
<dbReference type="Gene3D" id="3.40.50.1000">
    <property type="entry name" value="HAD superfamily/HAD-like"/>
    <property type="match status" value="1"/>
</dbReference>
<dbReference type="RefSeq" id="WP_049744669.1">
    <property type="nucleotide sequence ID" value="NZ_CP012150.1"/>
</dbReference>
<dbReference type="EMBL" id="CP012150">
    <property type="protein sequence ID" value="AKS32243.1"/>
    <property type="molecule type" value="Genomic_DNA"/>
</dbReference>
<evidence type="ECO:0000256" key="3">
    <source>
        <dbReference type="ARBA" id="ARBA00008770"/>
    </source>
</evidence>
<dbReference type="KEGG" id="mgo:AFA91_10555"/>
<proteinExistence type="inferred from homology"/>
<comment type="function">
    <text evidence="5 6">Removes the phosphate from trehalose 6-phosphate to produce free trehalose.</text>
</comment>
<dbReference type="EC" id="3.1.3.12" evidence="6"/>
<comment type="pathway">
    <text evidence="2 6">Glycan biosynthesis; trehalose biosynthesis.</text>
</comment>
<dbReference type="InterPro" id="IPR023214">
    <property type="entry name" value="HAD_sf"/>
</dbReference>
<name>A0A0K0X4H2_MYCGD</name>
<dbReference type="PANTHER" id="PTHR43768:SF3">
    <property type="entry name" value="TREHALOSE 6-PHOSPHATE PHOSPHATASE"/>
    <property type="match status" value="1"/>
</dbReference>
<evidence type="ECO:0000256" key="6">
    <source>
        <dbReference type="RuleBase" id="RU361117"/>
    </source>
</evidence>
<dbReference type="GO" id="GO:0046872">
    <property type="term" value="F:metal ion binding"/>
    <property type="evidence" value="ECO:0007669"/>
    <property type="project" value="UniProtKB-KW"/>
</dbReference>
<dbReference type="InterPro" id="IPR036412">
    <property type="entry name" value="HAD-like_sf"/>
</dbReference>
<dbReference type="NCBIfam" id="TIGR01484">
    <property type="entry name" value="HAD-SF-IIB"/>
    <property type="match status" value="1"/>
</dbReference>
<dbReference type="InterPro" id="IPR044651">
    <property type="entry name" value="OTSB-like"/>
</dbReference>
<dbReference type="PATRIC" id="fig|134601.6.peg.2200"/>
<dbReference type="GO" id="GO:0005992">
    <property type="term" value="P:trehalose biosynthetic process"/>
    <property type="evidence" value="ECO:0007669"/>
    <property type="project" value="UniProtKB-UniPathway"/>
</dbReference>